<proteinExistence type="inferred from homology"/>
<keyword evidence="5 7" id="KW-1133">Transmembrane helix</keyword>
<dbReference type="PANTHER" id="PTHR30065">
    <property type="entry name" value="FLAGELLAR BIOSYNTHETIC PROTEIN FLIR"/>
    <property type="match status" value="1"/>
</dbReference>
<keyword evidence="8" id="KW-0282">Flagellum</keyword>
<comment type="similarity">
    <text evidence="2">Belongs to the FliR/MopE/SpaR family.</text>
</comment>
<dbReference type="PANTHER" id="PTHR30065:SF1">
    <property type="entry name" value="SURFACE PRESENTATION OF ANTIGENS PROTEIN SPAR"/>
    <property type="match status" value="1"/>
</dbReference>
<keyword evidence="3" id="KW-1003">Cell membrane</keyword>
<keyword evidence="8" id="KW-0966">Cell projection</keyword>
<feature type="transmembrane region" description="Helical" evidence="7">
    <location>
        <begin position="189"/>
        <end position="207"/>
    </location>
</feature>
<feature type="transmembrane region" description="Helical" evidence="7">
    <location>
        <begin position="6"/>
        <end position="26"/>
    </location>
</feature>
<evidence type="ECO:0000256" key="5">
    <source>
        <dbReference type="ARBA" id="ARBA00022989"/>
    </source>
</evidence>
<keyword evidence="8" id="KW-0969">Cilium</keyword>
<dbReference type="Pfam" id="PF01311">
    <property type="entry name" value="Bac_export_1"/>
    <property type="match status" value="1"/>
</dbReference>
<dbReference type="PRINTS" id="PR00953">
    <property type="entry name" value="TYPE3IMRPROT"/>
</dbReference>
<evidence type="ECO:0000256" key="2">
    <source>
        <dbReference type="ARBA" id="ARBA00009772"/>
    </source>
</evidence>
<dbReference type="InterPro" id="IPR002010">
    <property type="entry name" value="T3SS_IM_R"/>
</dbReference>
<evidence type="ECO:0000256" key="3">
    <source>
        <dbReference type="ARBA" id="ARBA00022475"/>
    </source>
</evidence>
<organism evidence="8 9">
    <name type="scientific">Candidatus Liberibacter ctenarytainae</name>
    <dbReference type="NCBI Taxonomy" id="2020335"/>
    <lineage>
        <taxon>Bacteria</taxon>
        <taxon>Pseudomonadati</taxon>
        <taxon>Pseudomonadota</taxon>
        <taxon>Alphaproteobacteria</taxon>
        <taxon>Hyphomicrobiales</taxon>
        <taxon>Rhizobiaceae</taxon>
        <taxon>Liberibacter</taxon>
    </lineage>
</organism>
<feature type="transmembrane region" description="Helical" evidence="7">
    <location>
        <begin position="67"/>
        <end position="86"/>
    </location>
</feature>
<reference evidence="8" key="1">
    <citation type="submission" date="2019-02" db="EMBL/GenBank/DDBJ databases">
        <title>A novel Candidatus Liberibacter species associated with the New Zealand native fuchsia psyllid, Ctenarytaina fuchsiae.</title>
        <authorList>
            <person name="Thompson S.M."/>
            <person name="Jorgensen N."/>
            <person name="David C."/>
            <person name="Bulman S.R."/>
            <person name="Smith G.R."/>
        </authorList>
    </citation>
    <scope>NUCLEOTIDE SEQUENCE</scope>
    <source>
        <strain evidence="8">Oxford</strain>
    </source>
</reference>
<protein>
    <submittedName>
        <fullName evidence="8">Flagellar type III secretion system protein FliR</fullName>
    </submittedName>
</protein>
<keyword evidence="4 7" id="KW-0812">Transmembrane</keyword>
<evidence type="ECO:0000256" key="1">
    <source>
        <dbReference type="ARBA" id="ARBA00004651"/>
    </source>
</evidence>
<evidence type="ECO:0000313" key="8">
    <source>
        <dbReference type="EMBL" id="MBL0848498.1"/>
    </source>
</evidence>
<evidence type="ECO:0000313" key="9">
    <source>
        <dbReference type="Proteomes" id="UP000736856"/>
    </source>
</evidence>
<keyword evidence="6 7" id="KW-0472">Membrane</keyword>
<evidence type="ECO:0000256" key="6">
    <source>
        <dbReference type="ARBA" id="ARBA00023136"/>
    </source>
</evidence>
<evidence type="ECO:0000256" key="4">
    <source>
        <dbReference type="ARBA" id="ARBA00022692"/>
    </source>
</evidence>
<dbReference type="EMBL" id="SEOL01000001">
    <property type="protein sequence ID" value="MBL0848498.1"/>
    <property type="molecule type" value="Genomic_DNA"/>
</dbReference>
<dbReference type="GO" id="GO:0006605">
    <property type="term" value="P:protein targeting"/>
    <property type="evidence" value="ECO:0007669"/>
    <property type="project" value="InterPro"/>
</dbReference>
<feature type="transmembrane region" description="Helical" evidence="7">
    <location>
        <begin position="38"/>
        <end position="55"/>
    </location>
</feature>
<dbReference type="GO" id="GO:0005886">
    <property type="term" value="C:plasma membrane"/>
    <property type="evidence" value="ECO:0007669"/>
    <property type="project" value="UniProtKB-SubCell"/>
</dbReference>
<evidence type="ECO:0000256" key="7">
    <source>
        <dbReference type="SAM" id="Phobius"/>
    </source>
</evidence>
<comment type="subcellular location">
    <subcellularLocation>
        <location evidence="1">Cell membrane</location>
        <topology evidence="1">Multi-pass membrane protein</topology>
    </subcellularLocation>
</comment>
<comment type="caution">
    <text evidence="8">The sequence shown here is derived from an EMBL/GenBank/DDBJ whole genome shotgun (WGS) entry which is preliminary data.</text>
</comment>
<gene>
    <name evidence="8" type="primary">fliR</name>
    <name evidence="8" type="ORF">EU981_00095</name>
</gene>
<dbReference type="Proteomes" id="UP000736856">
    <property type="component" value="Unassembled WGS sequence"/>
</dbReference>
<accession>A0A937AE96</accession>
<name>A0A937AE96_9HYPH</name>
<feature type="transmembrane region" description="Helical" evidence="7">
    <location>
        <begin position="213"/>
        <end position="236"/>
    </location>
</feature>
<dbReference type="AlphaFoldDB" id="A0A937AE96"/>
<sequence>MKIVPEVIIMSFFLIFCRIGSCIMLLPGFSAPYIPTQVRLIISMALSVILFPFFWDTIYPHTFIDRAYYLKLIIMELSLGGVYGFFMRVYTLGLQFLGNIISSSIGLNPPPGMSVVEATAETSFSSFIGVVGLLALWTTDFHHHIFYALVQSYKITPIGGQIDLNNILVSLTNILQETFTVMLRLSNPFLFFCIVFNFAIGLLNKLVPQIPVYFISTPYMVGLGYLFLCSLIEIIIHQISYSFQTIFNNI</sequence>